<dbReference type="GO" id="GO:0046949">
    <property type="term" value="P:fatty-acyl-CoA biosynthetic process"/>
    <property type="evidence" value="ECO:0007669"/>
    <property type="project" value="TreeGrafter"/>
</dbReference>
<evidence type="ECO:0000256" key="1">
    <source>
        <dbReference type="ARBA" id="ARBA00004275"/>
    </source>
</evidence>
<evidence type="ECO:0000256" key="2">
    <source>
        <dbReference type="ARBA" id="ARBA00023140"/>
    </source>
</evidence>
<keyword evidence="2" id="KW-0576">Peroxisome</keyword>
<evidence type="ECO:0000259" key="3">
    <source>
        <dbReference type="Pfam" id="PF00501"/>
    </source>
</evidence>
<gene>
    <name evidence="4" type="primary">CSON008065</name>
</gene>
<dbReference type="SUPFAM" id="SSF56801">
    <property type="entry name" value="Acetyl-CoA synthetase-like"/>
    <property type="match status" value="1"/>
</dbReference>
<organism evidence="4">
    <name type="scientific">Culicoides sonorensis</name>
    <name type="common">Biting midge</name>
    <dbReference type="NCBI Taxonomy" id="179676"/>
    <lineage>
        <taxon>Eukaryota</taxon>
        <taxon>Metazoa</taxon>
        <taxon>Ecdysozoa</taxon>
        <taxon>Arthropoda</taxon>
        <taxon>Hexapoda</taxon>
        <taxon>Insecta</taxon>
        <taxon>Pterygota</taxon>
        <taxon>Neoptera</taxon>
        <taxon>Endopterygota</taxon>
        <taxon>Diptera</taxon>
        <taxon>Nematocera</taxon>
        <taxon>Chironomoidea</taxon>
        <taxon>Ceratopogonidae</taxon>
        <taxon>Ceratopogoninae</taxon>
        <taxon>Culicoides</taxon>
        <taxon>Monoculicoides</taxon>
    </lineage>
</organism>
<sequence>MSKFNLYNCKTKIWSAPQKASIFNPNASLGDILLHGLENTSDKLSEIYTKNNVTLKSKDVLEYSIRVAENLKKLNLKPGDVVTFSCRNISNLTSLFCGCIFARLVVNPVNPDNETQKFKEIIQKTRPKLIFCQNFNKPYIKEALEELCHISNIINLDNELSIQPLFQSISLDINTHSYTSAVIENTEITPALILTTAGSTGITKCVSLSHAMVISQMIRSIAINQDDTLILSHSIHLFSMICNLVSGVAVGAVRIISELTFNAEIYLKLIEKYRVTKLFISPTHLSSIADTRDFKSSDLSAIKLIQTGGDALMKTLKENVENQLLNGKVVQSYGLLEIGGTATINYPISKEYSVGRPVNQNQFKIIDDTGNKLGPDEEGEICIKPVYYFIGYSSDEQLNKETIDSDGWIHTGDIGYFDNDNFLFIVGRTKDVIQYKGFEI</sequence>
<dbReference type="OMA" id="MTHIICK"/>
<dbReference type="GO" id="GO:0004467">
    <property type="term" value="F:long-chain fatty acid-CoA ligase activity"/>
    <property type="evidence" value="ECO:0007669"/>
    <property type="project" value="TreeGrafter"/>
</dbReference>
<dbReference type="PANTHER" id="PTHR24096">
    <property type="entry name" value="LONG-CHAIN-FATTY-ACID--COA LIGASE"/>
    <property type="match status" value="1"/>
</dbReference>
<dbReference type="GO" id="GO:0005777">
    <property type="term" value="C:peroxisome"/>
    <property type="evidence" value="ECO:0007669"/>
    <property type="project" value="UniProtKB-SubCell"/>
</dbReference>
<dbReference type="Gene3D" id="3.40.50.12780">
    <property type="entry name" value="N-terminal domain of ligase-like"/>
    <property type="match status" value="1"/>
</dbReference>
<dbReference type="Pfam" id="PF00501">
    <property type="entry name" value="AMP-binding"/>
    <property type="match status" value="1"/>
</dbReference>
<accession>A0A336M2D2</accession>
<dbReference type="AlphaFoldDB" id="A0A336M2D2"/>
<reference evidence="4" key="1">
    <citation type="submission" date="2018-07" db="EMBL/GenBank/DDBJ databases">
        <authorList>
            <person name="Quirk P.G."/>
            <person name="Krulwich T.A."/>
        </authorList>
    </citation>
    <scope>NUCLEOTIDE SEQUENCE</scope>
</reference>
<dbReference type="VEuPathDB" id="VectorBase:CSON008065"/>
<feature type="domain" description="AMP-dependent synthetase/ligase" evidence="3">
    <location>
        <begin position="52"/>
        <end position="392"/>
    </location>
</feature>
<evidence type="ECO:0000313" key="4">
    <source>
        <dbReference type="EMBL" id="SSX23023.1"/>
    </source>
</evidence>
<protein>
    <submittedName>
        <fullName evidence="4">CSON008065 protein</fullName>
    </submittedName>
</protein>
<proteinExistence type="predicted"/>
<comment type="subcellular location">
    <subcellularLocation>
        <location evidence="1">Peroxisome</location>
    </subcellularLocation>
</comment>
<dbReference type="FunFam" id="3.40.50.12780:FF:000025">
    <property type="entry name" value="luciferin 4-monooxygenase"/>
    <property type="match status" value="1"/>
</dbReference>
<dbReference type="InterPro" id="IPR000873">
    <property type="entry name" value="AMP-dep_synth/lig_dom"/>
</dbReference>
<name>A0A336M2D2_CULSO</name>
<dbReference type="PANTHER" id="PTHR24096:SF353">
    <property type="entry name" value="GH16244P-RELATED"/>
    <property type="match status" value="1"/>
</dbReference>
<dbReference type="InterPro" id="IPR042099">
    <property type="entry name" value="ANL_N_sf"/>
</dbReference>
<dbReference type="EMBL" id="UFQT01000303">
    <property type="protein sequence ID" value="SSX23023.1"/>
    <property type="molecule type" value="Genomic_DNA"/>
</dbReference>